<reference evidence="2" key="1">
    <citation type="submission" date="2018-05" db="EMBL/GenBank/DDBJ databases">
        <authorList>
            <person name="Lanie J.A."/>
            <person name="Ng W.-L."/>
            <person name="Kazmierczak K.M."/>
            <person name="Andrzejewski T.M."/>
            <person name="Davidsen T.M."/>
            <person name="Wayne K.J."/>
            <person name="Tettelin H."/>
            <person name="Glass J.I."/>
            <person name="Rusch D."/>
            <person name="Podicherti R."/>
            <person name="Tsui H.-C.T."/>
            <person name="Winkler M.E."/>
        </authorList>
    </citation>
    <scope>NUCLEOTIDE SEQUENCE</scope>
    <source>
        <strain evidence="2">KNB</strain>
    </source>
</reference>
<keyword evidence="1" id="KW-0812">Transmembrane</keyword>
<keyword evidence="1" id="KW-0472">Membrane</keyword>
<dbReference type="EMBL" id="LS423452">
    <property type="protein sequence ID" value="SPS05714.1"/>
    <property type="molecule type" value="Genomic_DNA"/>
</dbReference>
<evidence type="ECO:0000256" key="1">
    <source>
        <dbReference type="SAM" id="Phobius"/>
    </source>
</evidence>
<keyword evidence="1" id="KW-1133">Transmembrane helix</keyword>
<accession>A0A2X0RDJ2</accession>
<dbReference type="AlphaFoldDB" id="A0A2X0RDJ2"/>
<evidence type="ECO:0008006" key="3">
    <source>
        <dbReference type="Google" id="ProtNLM"/>
    </source>
</evidence>
<gene>
    <name evidence="2" type="ORF">NITFAB_1304</name>
</gene>
<organism evidence="2">
    <name type="scientific">Candidatus Nitrotoga fabula</name>
    <dbReference type="NCBI Taxonomy" id="2182327"/>
    <lineage>
        <taxon>Bacteria</taxon>
        <taxon>Pseudomonadati</taxon>
        <taxon>Pseudomonadota</taxon>
        <taxon>Betaproteobacteria</taxon>
        <taxon>Nitrosomonadales</taxon>
        <taxon>Gallionellaceae</taxon>
        <taxon>Candidatus Nitrotoga</taxon>
    </lineage>
</organism>
<feature type="transmembrane region" description="Helical" evidence="1">
    <location>
        <begin position="57"/>
        <end position="76"/>
    </location>
</feature>
<evidence type="ECO:0000313" key="2">
    <source>
        <dbReference type="EMBL" id="SPS05714.1"/>
    </source>
</evidence>
<name>A0A2X0RDJ2_9PROT</name>
<proteinExistence type="predicted"/>
<protein>
    <recommendedName>
        <fullName evidence="3">Transmembrane protein</fullName>
    </recommendedName>
</protein>
<sequence length="118" mass="13452">MSRHISPEEQQHILLERMEEKRRLYRENFSQQFPAPRNSTALLVHPEGFPRSHTFKLIMQHPYLIGLGLTAAVILLSSGKTRGYARGAIGRMPGLLAGKLRSLLVPAALRFCRSYLKR</sequence>